<dbReference type="STRING" id="874156.GCA_001021555_01692"/>
<evidence type="ECO:0000313" key="3">
    <source>
        <dbReference type="EMBL" id="KLI63691.1"/>
    </source>
</evidence>
<dbReference type="Gene3D" id="1.25.40.10">
    <property type="entry name" value="Tetratricopeptide repeat domain"/>
    <property type="match status" value="2"/>
</dbReference>
<dbReference type="Pfam" id="PF13432">
    <property type="entry name" value="TPR_16"/>
    <property type="match status" value="2"/>
</dbReference>
<dbReference type="Pfam" id="PF13759">
    <property type="entry name" value="2OG-FeII_Oxy_5"/>
    <property type="match status" value="1"/>
</dbReference>
<evidence type="ECO:0000256" key="1">
    <source>
        <dbReference type="ARBA" id="ARBA00022737"/>
    </source>
</evidence>
<keyword evidence="1" id="KW-0677">Repeat</keyword>
<dbReference type="PANTHER" id="PTHR44943">
    <property type="entry name" value="CELLULOSE SYNTHASE OPERON PROTEIN C"/>
    <property type="match status" value="1"/>
</dbReference>
<sequence length="565" mass="62304">MIAGNPRDCFMQAQTAAQAGNTAEALAILERGIAQFPREAALPHAAGKILLEKGDPSAAADWFGKAYKLAPAANNFAIDQAIALGTAGRHDEALAVLNTVEKTCKNSAVYCSTRAFSERATNNLSAAAQWYDRATAIEPQRLRAMQGRATVALERGENDAVEQMDRALRLNQGDPFMWYSKAQALDVAGRSDEARKIMDSLLEKLPQWTDALRFVAQLRLAAGDKNFASHYGDAAKRVPQDANIPIEWAAQLSGLDLAAEAAEVITNARRRFPDHHRLALLEAIYAGDAGDLDMARRLFADNKDDTQERWVHEGRHAIRASEPDRAEYALERALQHNPLSIAAWAFRGIVWRLTEDPRAAWLHEQAGLVQRIELHDADSVLPPAINLLGTLHDGSPFPLGQSLRGGTQTRGQLFDRAEPEFQALRAAILSTLQEYRAGLPLRDDAHPLLRHRDTDWTFAGSWSVRLAGGGDYHTPHIHPQGLLSSALYVNVPHRSKDDDERAGWLEVGRPPPDLGLDLGPLHIVEPKEQHLALFPSTLFHGTRPFSEGTRMTVAFDVVNRKNRTA</sequence>
<reference evidence="3 4" key="1">
    <citation type="submission" date="2015-04" db="EMBL/GenBank/DDBJ databases">
        <title>The draft genome sequence of Erythrobacter marinus HWDM-33.</title>
        <authorList>
            <person name="Zhuang L."/>
            <person name="Liu Y."/>
            <person name="Shao Z."/>
        </authorList>
    </citation>
    <scope>NUCLEOTIDE SEQUENCE [LARGE SCALE GENOMIC DNA]</scope>
    <source>
        <strain evidence="3 4">HWDM-33</strain>
    </source>
</reference>
<keyword evidence="2" id="KW-0802">TPR repeat</keyword>
<organism evidence="3 4">
    <name type="scientific">Aurantiacibacter marinus</name>
    <dbReference type="NCBI Taxonomy" id="874156"/>
    <lineage>
        <taxon>Bacteria</taxon>
        <taxon>Pseudomonadati</taxon>
        <taxon>Pseudomonadota</taxon>
        <taxon>Alphaproteobacteria</taxon>
        <taxon>Sphingomonadales</taxon>
        <taxon>Erythrobacteraceae</taxon>
        <taxon>Aurantiacibacter</taxon>
    </lineage>
</organism>
<dbReference type="EMBL" id="LBHU01000002">
    <property type="protein sequence ID" value="KLI63691.1"/>
    <property type="molecule type" value="Genomic_DNA"/>
</dbReference>
<dbReference type="GO" id="GO:0042802">
    <property type="term" value="F:identical protein binding"/>
    <property type="evidence" value="ECO:0007669"/>
    <property type="project" value="InterPro"/>
</dbReference>
<dbReference type="InterPro" id="IPR051685">
    <property type="entry name" value="Ycf3/AcsC/BcsC/TPR_MFPF"/>
</dbReference>
<evidence type="ECO:0000313" key="4">
    <source>
        <dbReference type="Proteomes" id="UP000053455"/>
    </source>
</evidence>
<keyword evidence="4" id="KW-1185">Reference proteome</keyword>
<dbReference type="SUPFAM" id="SSF48452">
    <property type="entry name" value="TPR-like"/>
    <property type="match status" value="3"/>
</dbReference>
<gene>
    <name evidence="3" type="ORF">AAV99_08130</name>
</gene>
<dbReference type="OrthoDB" id="9783136at2"/>
<dbReference type="RefSeq" id="WP_047093506.1">
    <property type="nucleotide sequence ID" value="NZ_LBHU01000002.1"/>
</dbReference>
<dbReference type="PATRIC" id="fig|874156.12.peg.1673"/>
<proteinExistence type="predicted"/>
<dbReference type="InterPro" id="IPR019734">
    <property type="entry name" value="TPR_rpt"/>
</dbReference>
<dbReference type="SMART" id="SM00028">
    <property type="entry name" value="TPR"/>
    <property type="match status" value="4"/>
</dbReference>
<dbReference type="InterPro" id="IPR011990">
    <property type="entry name" value="TPR-like_helical_dom_sf"/>
</dbReference>
<dbReference type="PANTHER" id="PTHR44943:SF8">
    <property type="entry name" value="TPR REPEAT-CONTAINING PROTEIN MJ0263"/>
    <property type="match status" value="1"/>
</dbReference>
<accession>A0A0H0XNU0</accession>
<dbReference type="Gene3D" id="2.60.120.620">
    <property type="entry name" value="q2cbj1_9rhob like domain"/>
    <property type="match status" value="1"/>
</dbReference>
<evidence type="ECO:0000256" key="2">
    <source>
        <dbReference type="ARBA" id="ARBA00022803"/>
    </source>
</evidence>
<dbReference type="Pfam" id="PF07721">
    <property type="entry name" value="TPR_4"/>
    <property type="match status" value="1"/>
</dbReference>
<dbReference type="AlphaFoldDB" id="A0A0H0XNU0"/>
<comment type="caution">
    <text evidence="3">The sequence shown here is derived from an EMBL/GenBank/DDBJ whole genome shotgun (WGS) entry which is preliminary data.</text>
</comment>
<dbReference type="InterPro" id="IPR012668">
    <property type="entry name" value="CHP02466"/>
</dbReference>
<dbReference type="Proteomes" id="UP000053455">
    <property type="component" value="Unassembled WGS sequence"/>
</dbReference>
<dbReference type="InterPro" id="IPR011717">
    <property type="entry name" value="TPR-4"/>
</dbReference>
<name>A0A0H0XNU0_9SPHN</name>
<protein>
    <submittedName>
        <fullName evidence="3">Uncharacterized protein</fullName>
    </submittedName>
</protein>